<keyword evidence="4" id="KW-1185">Reference proteome</keyword>
<keyword evidence="1" id="KW-0732">Signal</keyword>
<dbReference type="RefSeq" id="WP_106593721.1">
    <property type="nucleotide sequence ID" value="NZ_PYAS01000001.1"/>
</dbReference>
<dbReference type="OrthoDB" id="947434at2"/>
<evidence type="ECO:0000313" key="4">
    <source>
        <dbReference type="Proteomes" id="UP000241964"/>
    </source>
</evidence>
<dbReference type="EMBL" id="PYAS01000001">
    <property type="protein sequence ID" value="PSL34065.1"/>
    <property type="molecule type" value="Genomic_DNA"/>
</dbReference>
<dbReference type="AlphaFoldDB" id="A0A2P8GJB3"/>
<comment type="caution">
    <text evidence="3">The sequence shown here is derived from an EMBL/GenBank/DDBJ whole genome shotgun (WGS) entry which is preliminary data.</text>
</comment>
<reference evidence="3 4" key="1">
    <citation type="submission" date="2018-03" db="EMBL/GenBank/DDBJ databases">
        <title>Genomic Encyclopedia of Archaeal and Bacterial Type Strains, Phase II (KMG-II): from individual species to whole genera.</title>
        <authorList>
            <person name="Goeker M."/>
        </authorList>
    </citation>
    <scope>NUCLEOTIDE SEQUENCE [LARGE SCALE GENOMIC DNA]</scope>
    <source>
        <strain evidence="3 4">DSM 29057</strain>
    </source>
</reference>
<feature type="chain" id="PRO_5015119973" evidence="1">
    <location>
        <begin position="25"/>
        <end position="228"/>
    </location>
</feature>
<evidence type="ECO:0000259" key="2">
    <source>
        <dbReference type="Pfam" id="PF13568"/>
    </source>
</evidence>
<evidence type="ECO:0000313" key="3">
    <source>
        <dbReference type="EMBL" id="PSL34065.1"/>
    </source>
</evidence>
<protein>
    <submittedName>
        <fullName evidence="3">Outer membrane protein with beta-barrel domain</fullName>
    </submittedName>
</protein>
<evidence type="ECO:0000256" key="1">
    <source>
        <dbReference type="SAM" id="SignalP"/>
    </source>
</evidence>
<gene>
    <name evidence="3" type="ORF">CLV60_101434</name>
</gene>
<name>A0A2P8GJB3_9BACT</name>
<sequence>MKKMIRFSIISAALFLFLCRDASAQMNVGLRGGVNFSNMRVPSPIDYDSKAGINAALLLNIPFHRYFSLQIEPGFSKRGAKFDIDGEWLVGSTRQRTRMFGEILLGYVEVPVLFQYKPRFGKFEGIVSLGPEFRFRLGPQKIETTTRKYEEGVLVEDTYMEYDLTQPHGYRVFDFGLTGGAGVSYPLQFGKIFTEARYHYGLRKLAANGDVYNKGISIHLGVLIPVKK</sequence>
<accession>A0A2P8GJB3</accession>
<feature type="signal peptide" evidence="1">
    <location>
        <begin position="1"/>
        <end position="24"/>
    </location>
</feature>
<proteinExistence type="predicted"/>
<dbReference type="InterPro" id="IPR025665">
    <property type="entry name" value="Beta-barrel_OMP_2"/>
</dbReference>
<dbReference type="Pfam" id="PF13568">
    <property type="entry name" value="OMP_b-brl_2"/>
    <property type="match status" value="1"/>
</dbReference>
<feature type="domain" description="Outer membrane protein beta-barrel" evidence="2">
    <location>
        <begin position="26"/>
        <end position="205"/>
    </location>
</feature>
<organism evidence="3 4">
    <name type="scientific">Dyadobacter jiangsuensis</name>
    <dbReference type="NCBI Taxonomy" id="1591085"/>
    <lineage>
        <taxon>Bacteria</taxon>
        <taxon>Pseudomonadati</taxon>
        <taxon>Bacteroidota</taxon>
        <taxon>Cytophagia</taxon>
        <taxon>Cytophagales</taxon>
        <taxon>Spirosomataceae</taxon>
        <taxon>Dyadobacter</taxon>
    </lineage>
</organism>
<dbReference type="Proteomes" id="UP000241964">
    <property type="component" value="Unassembled WGS sequence"/>
</dbReference>